<dbReference type="RefSeq" id="WP_216782708.1">
    <property type="nucleotide sequence ID" value="NZ_LR890047.1"/>
</dbReference>
<keyword evidence="1 8" id="KW-1003">Cell membrane</keyword>
<dbReference type="NCBIfam" id="NF002058">
    <property type="entry name" value="PRK00888.1"/>
    <property type="match status" value="1"/>
</dbReference>
<evidence type="ECO:0000256" key="2">
    <source>
        <dbReference type="ARBA" id="ARBA00022618"/>
    </source>
</evidence>
<dbReference type="KEGG" id="ptf:PROFFT_A_03010"/>
<protein>
    <recommendedName>
        <fullName evidence="8">Cell division protein FtsB</fullName>
    </recommendedName>
</protein>
<evidence type="ECO:0000256" key="5">
    <source>
        <dbReference type="ARBA" id="ARBA00023054"/>
    </source>
</evidence>
<dbReference type="GO" id="GO:0043093">
    <property type="term" value="P:FtsZ-dependent cytokinesis"/>
    <property type="evidence" value="ECO:0007669"/>
    <property type="project" value="UniProtKB-UniRule"/>
</dbReference>
<name>A0A8E4EYQ0_9ENTR</name>
<comment type="similarity">
    <text evidence="8">Belongs to the FtsB family.</text>
</comment>
<evidence type="ECO:0000256" key="6">
    <source>
        <dbReference type="ARBA" id="ARBA00023136"/>
    </source>
</evidence>
<evidence type="ECO:0000256" key="7">
    <source>
        <dbReference type="ARBA" id="ARBA00023306"/>
    </source>
</evidence>
<dbReference type="PANTHER" id="PTHR37485">
    <property type="entry name" value="CELL DIVISION PROTEIN FTSB"/>
    <property type="match status" value="1"/>
</dbReference>
<feature type="topological domain" description="Periplasmic" evidence="8">
    <location>
        <begin position="22"/>
        <end position="94"/>
    </location>
</feature>
<keyword evidence="2 8" id="KW-0132">Cell division</keyword>
<sequence length="94" mass="11197">MGKLTLFFIILLCWLQYSLWVGKNGINDYMYIKKEILTQKDNNIKLRSRNAQLFTEINDLNESQEAIEERARQALGMIKRGEIFYRLVPEQLKK</sequence>
<feature type="topological domain" description="Cytoplasmic" evidence="8">
    <location>
        <begin position="1"/>
        <end position="3"/>
    </location>
</feature>
<dbReference type="Pfam" id="PF04977">
    <property type="entry name" value="DivIC"/>
    <property type="match status" value="1"/>
</dbReference>
<organism evidence="9 10">
    <name type="scientific">Candidatus Profftia tarda</name>
    <dbReference type="NCBI Taxonomy" id="1177216"/>
    <lineage>
        <taxon>Bacteria</taxon>
        <taxon>Pseudomonadati</taxon>
        <taxon>Pseudomonadota</taxon>
        <taxon>Gammaproteobacteria</taxon>
        <taxon>Enterobacterales</taxon>
        <taxon>Enterobacteriaceae</taxon>
        <taxon>Candidatus Profftia</taxon>
    </lineage>
</organism>
<comment type="subcellular location">
    <subcellularLocation>
        <location evidence="8">Cell inner membrane</location>
        <topology evidence="8">Single-pass type II membrane protein</topology>
    </subcellularLocation>
    <text evidence="8">Localizes to the division septum.</text>
</comment>
<keyword evidence="4 8" id="KW-1133">Transmembrane helix</keyword>
<keyword evidence="7 8" id="KW-0131">Cell cycle</keyword>
<evidence type="ECO:0000313" key="9">
    <source>
        <dbReference type="EMBL" id="CAD6509799.1"/>
    </source>
</evidence>
<evidence type="ECO:0000313" key="10">
    <source>
        <dbReference type="Proteomes" id="UP000683585"/>
    </source>
</evidence>
<dbReference type="Proteomes" id="UP000683585">
    <property type="component" value="Chromosome"/>
</dbReference>
<comment type="function">
    <text evidence="8">Essential cell division protein. May link together the upstream cell division proteins, which are predominantly cytoplasmic, with the downstream cell division proteins, which are predominantly periplasmic.</text>
</comment>
<reference evidence="9" key="1">
    <citation type="submission" date="2020-10" db="EMBL/GenBank/DDBJ databases">
        <authorList>
            <person name="Szabo G."/>
        </authorList>
    </citation>
    <scope>NUCLEOTIDE SEQUENCE</scope>
    <source>
        <strain evidence="9">PROFFT</strain>
    </source>
</reference>
<dbReference type="HAMAP" id="MF_00599">
    <property type="entry name" value="FtsB"/>
    <property type="match status" value="1"/>
</dbReference>
<evidence type="ECO:0000256" key="8">
    <source>
        <dbReference type="HAMAP-Rule" id="MF_00599"/>
    </source>
</evidence>
<evidence type="ECO:0000256" key="3">
    <source>
        <dbReference type="ARBA" id="ARBA00022692"/>
    </source>
</evidence>
<evidence type="ECO:0000256" key="1">
    <source>
        <dbReference type="ARBA" id="ARBA00022475"/>
    </source>
</evidence>
<gene>
    <name evidence="8 9" type="primary">ftsB</name>
    <name evidence="9" type="ORF">PROFFT_A_03010</name>
</gene>
<keyword evidence="8" id="KW-0997">Cell inner membrane</keyword>
<dbReference type="InterPro" id="IPR007060">
    <property type="entry name" value="FtsL/DivIC"/>
</dbReference>
<dbReference type="PANTHER" id="PTHR37485:SF1">
    <property type="entry name" value="CELL DIVISION PROTEIN FTSB"/>
    <property type="match status" value="1"/>
</dbReference>
<dbReference type="GO" id="GO:0005886">
    <property type="term" value="C:plasma membrane"/>
    <property type="evidence" value="ECO:0007669"/>
    <property type="project" value="UniProtKB-SubCell"/>
</dbReference>
<keyword evidence="3 8" id="KW-0812">Transmembrane</keyword>
<dbReference type="GO" id="GO:0032153">
    <property type="term" value="C:cell division site"/>
    <property type="evidence" value="ECO:0007669"/>
    <property type="project" value="UniProtKB-UniRule"/>
</dbReference>
<dbReference type="GO" id="GO:0030428">
    <property type="term" value="C:cell septum"/>
    <property type="evidence" value="ECO:0007669"/>
    <property type="project" value="TreeGrafter"/>
</dbReference>
<dbReference type="AlphaFoldDB" id="A0A8E4EYQ0"/>
<dbReference type="EMBL" id="LR890047">
    <property type="protein sequence ID" value="CAD6509799.1"/>
    <property type="molecule type" value="Genomic_DNA"/>
</dbReference>
<evidence type="ECO:0000256" key="4">
    <source>
        <dbReference type="ARBA" id="ARBA00022989"/>
    </source>
</evidence>
<comment type="subunit">
    <text evidence="8">Part of a complex composed of FtsB, FtsL and FtsQ.</text>
</comment>
<proteinExistence type="inferred from homology"/>
<keyword evidence="10" id="KW-1185">Reference proteome</keyword>
<accession>A0A8E4EYQ0</accession>
<keyword evidence="6 8" id="KW-0472">Membrane</keyword>
<keyword evidence="5" id="KW-0175">Coiled coil</keyword>
<dbReference type="InterPro" id="IPR023081">
    <property type="entry name" value="Cell_div_FtsB"/>
</dbReference>